<proteinExistence type="predicted"/>
<keyword evidence="2" id="KW-1185">Reference proteome</keyword>
<protein>
    <submittedName>
        <fullName evidence="1">Uncharacterized protein</fullName>
    </submittedName>
</protein>
<name>A0ABS8TDD5_DATST</name>
<evidence type="ECO:0000313" key="2">
    <source>
        <dbReference type="Proteomes" id="UP000823775"/>
    </source>
</evidence>
<organism evidence="1 2">
    <name type="scientific">Datura stramonium</name>
    <name type="common">Jimsonweed</name>
    <name type="synonym">Common thornapple</name>
    <dbReference type="NCBI Taxonomy" id="4076"/>
    <lineage>
        <taxon>Eukaryota</taxon>
        <taxon>Viridiplantae</taxon>
        <taxon>Streptophyta</taxon>
        <taxon>Embryophyta</taxon>
        <taxon>Tracheophyta</taxon>
        <taxon>Spermatophyta</taxon>
        <taxon>Magnoliopsida</taxon>
        <taxon>eudicotyledons</taxon>
        <taxon>Gunneridae</taxon>
        <taxon>Pentapetalae</taxon>
        <taxon>asterids</taxon>
        <taxon>lamiids</taxon>
        <taxon>Solanales</taxon>
        <taxon>Solanaceae</taxon>
        <taxon>Solanoideae</taxon>
        <taxon>Datureae</taxon>
        <taxon>Datura</taxon>
    </lineage>
</organism>
<reference evidence="1 2" key="1">
    <citation type="journal article" date="2021" name="BMC Genomics">
        <title>Datura genome reveals duplications of psychoactive alkaloid biosynthetic genes and high mutation rate following tissue culture.</title>
        <authorList>
            <person name="Rajewski A."/>
            <person name="Carter-House D."/>
            <person name="Stajich J."/>
            <person name="Litt A."/>
        </authorList>
    </citation>
    <scope>NUCLEOTIDE SEQUENCE [LARGE SCALE GENOMIC DNA]</scope>
    <source>
        <strain evidence="1">AR-01</strain>
    </source>
</reference>
<gene>
    <name evidence="1" type="ORF">HAX54_008529</name>
</gene>
<evidence type="ECO:0000313" key="1">
    <source>
        <dbReference type="EMBL" id="MCD7469475.1"/>
    </source>
</evidence>
<comment type="caution">
    <text evidence="1">The sequence shown here is derived from an EMBL/GenBank/DDBJ whole genome shotgun (WGS) entry which is preliminary data.</text>
</comment>
<accession>A0ABS8TDD5</accession>
<sequence length="191" mass="22101">MTKRILTDVRTCERDKVTHRFSEDIDEVIILFMIILMKFTQSPDNLDDRIPNLQDTLLRGRRILRRGGPFYLWSNSACNHTPNPVTPIENPTLLPAILLDQEICKDETDYDSEEEPKNTIDDAHAMQLLQTFWCYYFDIVDLCEVEVTDDVSLSPRGASHFSLRPDLGPHPPDRLKVKLATLMISLLIWEC</sequence>
<dbReference type="EMBL" id="JACEIK010001448">
    <property type="protein sequence ID" value="MCD7469475.1"/>
    <property type="molecule type" value="Genomic_DNA"/>
</dbReference>
<dbReference type="Proteomes" id="UP000823775">
    <property type="component" value="Unassembled WGS sequence"/>
</dbReference>